<name>A0A2I0ISG4_PUNGR</name>
<comment type="caution">
    <text evidence="1">The sequence shown here is derived from an EMBL/GenBank/DDBJ whole genome shotgun (WGS) entry which is preliminary data.</text>
</comment>
<keyword evidence="2" id="KW-1185">Reference proteome</keyword>
<dbReference type="EMBL" id="PGOL01002599">
    <property type="protein sequence ID" value="PKI46600.1"/>
    <property type="molecule type" value="Genomic_DNA"/>
</dbReference>
<evidence type="ECO:0000313" key="1">
    <source>
        <dbReference type="EMBL" id="PKI46600.1"/>
    </source>
</evidence>
<dbReference type="Proteomes" id="UP000233551">
    <property type="component" value="Unassembled WGS sequence"/>
</dbReference>
<gene>
    <name evidence="1" type="ORF">CRG98_032942</name>
</gene>
<dbReference type="AlphaFoldDB" id="A0A2I0ISG4"/>
<evidence type="ECO:0000313" key="2">
    <source>
        <dbReference type="Proteomes" id="UP000233551"/>
    </source>
</evidence>
<accession>A0A2I0ISG4</accession>
<reference evidence="1 2" key="1">
    <citation type="submission" date="2017-11" db="EMBL/GenBank/DDBJ databases">
        <title>De-novo sequencing of pomegranate (Punica granatum L.) genome.</title>
        <authorList>
            <person name="Akparov Z."/>
            <person name="Amiraslanov A."/>
            <person name="Hajiyeva S."/>
            <person name="Abbasov M."/>
            <person name="Kaur K."/>
            <person name="Hamwieh A."/>
            <person name="Solovyev V."/>
            <person name="Salamov A."/>
            <person name="Braich B."/>
            <person name="Kosarev P."/>
            <person name="Mahmoud A."/>
            <person name="Hajiyev E."/>
            <person name="Babayeva S."/>
            <person name="Izzatullayeva V."/>
            <person name="Mammadov A."/>
            <person name="Mammadov A."/>
            <person name="Sharifova S."/>
            <person name="Ojaghi J."/>
            <person name="Eynullazada K."/>
            <person name="Bayramov B."/>
            <person name="Abdulazimova A."/>
            <person name="Shahmuradov I."/>
        </authorList>
    </citation>
    <scope>NUCLEOTIDE SEQUENCE [LARGE SCALE GENOMIC DNA]</scope>
    <source>
        <strain evidence="2">cv. AG2017</strain>
        <tissue evidence="1">Leaf</tissue>
    </source>
</reference>
<proteinExistence type="predicted"/>
<organism evidence="1 2">
    <name type="scientific">Punica granatum</name>
    <name type="common">Pomegranate</name>
    <dbReference type="NCBI Taxonomy" id="22663"/>
    <lineage>
        <taxon>Eukaryota</taxon>
        <taxon>Viridiplantae</taxon>
        <taxon>Streptophyta</taxon>
        <taxon>Embryophyta</taxon>
        <taxon>Tracheophyta</taxon>
        <taxon>Spermatophyta</taxon>
        <taxon>Magnoliopsida</taxon>
        <taxon>eudicotyledons</taxon>
        <taxon>Gunneridae</taxon>
        <taxon>Pentapetalae</taxon>
        <taxon>rosids</taxon>
        <taxon>malvids</taxon>
        <taxon>Myrtales</taxon>
        <taxon>Lythraceae</taxon>
        <taxon>Punica</taxon>
    </lineage>
</organism>
<sequence>MEMGEIYGGRGDMIFCKAGWTEGRLQRYVQTPSGGIQMVGGVVAANFEVLCCGRLCTAVSWGLWLWCRSSPPPVAPLSGPTNQLPHLFLPRRLRFGGG</sequence>
<protein>
    <submittedName>
        <fullName evidence="1">Uncharacterized protein</fullName>
    </submittedName>
</protein>